<dbReference type="OrthoDB" id="725917at2"/>
<dbReference type="EMBL" id="SRLH01000004">
    <property type="protein sequence ID" value="TGD57980.1"/>
    <property type="molecule type" value="Genomic_DNA"/>
</dbReference>
<gene>
    <name evidence="1" type="ORF">E4635_08180</name>
</gene>
<dbReference type="PROSITE" id="PS51257">
    <property type="entry name" value="PROKAR_LIPOPROTEIN"/>
    <property type="match status" value="1"/>
</dbReference>
<reference evidence="1 2" key="1">
    <citation type="submission" date="2019-04" db="EMBL/GenBank/DDBJ databases">
        <title>Flavobacterium sp. strain DS2-A Genome sequencing and assembly.</title>
        <authorList>
            <person name="Kim I."/>
        </authorList>
    </citation>
    <scope>NUCLEOTIDE SEQUENCE [LARGE SCALE GENOMIC DNA]</scope>
    <source>
        <strain evidence="1 2">DS2-A</strain>
    </source>
</reference>
<dbReference type="Pfam" id="PF12771">
    <property type="entry name" value="SusD-like_2"/>
    <property type="match status" value="1"/>
</dbReference>
<evidence type="ECO:0000313" key="2">
    <source>
        <dbReference type="Proteomes" id="UP000297407"/>
    </source>
</evidence>
<dbReference type="InterPro" id="IPR011990">
    <property type="entry name" value="TPR-like_helical_dom_sf"/>
</dbReference>
<accession>A0A4Z0L9V6</accession>
<keyword evidence="2" id="KW-1185">Reference proteome</keyword>
<name>A0A4Z0L9V6_9FLAO</name>
<dbReference type="Proteomes" id="UP000297407">
    <property type="component" value="Unassembled WGS sequence"/>
</dbReference>
<dbReference type="Gene3D" id="1.25.40.390">
    <property type="match status" value="1"/>
</dbReference>
<keyword evidence="1" id="KW-0449">Lipoprotein</keyword>
<dbReference type="SUPFAM" id="SSF48452">
    <property type="entry name" value="TPR-like"/>
    <property type="match status" value="1"/>
</dbReference>
<evidence type="ECO:0000313" key="1">
    <source>
        <dbReference type="EMBL" id="TGD57980.1"/>
    </source>
</evidence>
<organism evidence="1 2">
    <name type="scientific">Flavobacterium humi</name>
    <dbReference type="NCBI Taxonomy" id="2562683"/>
    <lineage>
        <taxon>Bacteria</taxon>
        <taxon>Pseudomonadati</taxon>
        <taxon>Bacteroidota</taxon>
        <taxon>Flavobacteriia</taxon>
        <taxon>Flavobacteriales</taxon>
        <taxon>Flavobacteriaceae</taxon>
        <taxon>Flavobacterium</taxon>
    </lineage>
</organism>
<dbReference type="AlphaFoldDB" id="A0A4Z0L9V6"/>
<dbReference type="InterPro" id="IPR041662">
    <property type="entry name" value="SusD-like_2"/>
</dbReference>
<comment type="caution">
    <text evidence="1">The sequence shown here is derived from an EMBL/GenBank/DDBJ whole genome shotgun (WGS) entry which is preliminary data.</text>
</comment>
<sequence>MYKMKKAIRKITIFSIIATFFVSCEDYIDVNKDPNSPEVSELTPDNILPGAQTTTATTFGTRMNQLGNLMSVSWSANATDFTSPFINEFKYNVTTTFYDDIWDNLYQRTSNFSHIEKYQDGQNWDHHRAIAKIMKSFYFQYLVDLYGDLPYTQIHNSTDFLFPKYDDDKATYRLLITQLDDAINLIDNTDDTTVRSVVAFDVMMHGDMPKWKRFANTLKLRILLRQSQLADADTQTYLTQQFANLQNSGAQFLAANEDVTINPGYLNSDGKQNPFYATYGRDPQGDATSTNNLVGPSKFTADFLRGLLPGRSVVDPRRLRLYTSRTAGSTTITGVAQGASTGRPSRLGPAIIKGSNQDMIIMQSAESLFLQAEAAQRGYLAGNAQALFENGINASFAILGSTPTEAANYITLSQGVNTVGWTGSANKIEAIITQKWIANNCINGIESWIELTRTGFPSGMPLPLTTNSATRPIRLLYPASEYSGNTNNVPNQTAADAFTSPVFWDN</sequence>
<proteinExistence type="predicted"/>
<protein>
    <submittedName>
        <fullName evidence="1">SusD/RagB family nutrient-binding outer membrane lipoprotein</fullName>
    </submittedName>
</protein>